<evidence type="ECO:0000256" key="4">
    <source>
        <dbReference type="ARBA" id="ARBA00022643"/>
    </source>
</evidence>
<dbReference type="Pfam" id="PF00881">
    <property type="entry name" value="Nitroreductase"/>
    <property type="match status" value="1"/>
</dbReference>
<keyword evidence="4" id="KW-0288">FMN</keyword>
<dbReference type="CDD" id="cd02149">
    <property type="entry name" value="NfsB-like"/>
    <property type="match status" value="1"/>
</dbReference>
<evidence type="ECO:0000259" key="7">
    <source>
        <dbReference type="Pfam" id="PF00881"/>
    </source>
</evidence>
<evidence type="ECO:0000256" key="3">
    <source>
        <dbReference type="ARBA" id="ARBA00022630"/>
    </source>
</evidence>
<proteinExistence type="inferred from homology"/>
<accession>A0ABU5RQA6</accession>
<dbReference type="SUPFAM" id="SSF55469">
    <property type="entry name" value="FMN-dependent nitroreductase-like"/>
    <property type="match status" value="1"/>
</dbReference>
<keyword evidence="6" id="KW-0560">Oxidoreductase</keyword>
<dbReference type="EMBL" id="JAYGHX010000001">
    <property type="protein sequence ID" value="MEA5389943.1"/>
    <property type="molecule type" value="Genomic_DNA"/>
</dbReference>
<name>A0ABU5RQA6_9CYAN</name>
<keyword evidence="9" id="KW-1185">Reference proteome</keyword>
<keyword evidence="3" id="KW-0285">Flavoprotein</keyword>
<comment type="similarity">
    <text evidence="2">Belongs to the nitroreductase family.</text>
</comment>
<organism evidence="8 9">
    <name type="scientific">Cyanobium gracile UHCC 0139</name>
    <dbReference type="NCBI Taxonomy" id="3110308"/>
    <lineage>
        <taxon>Bacteria</taxon>
        <taxon>Bacillati</taxon>
        <taxon>Cyanobacteriota</taxon>
        <taxon>Cyanophyceae</taxon>
        <taxon>Synechococcales</taxon>
        <taxon>Prochlorococcaceae</taxon>
        <taxon>Cyanobium</taxon>
    </lineage>
</organism>
<evidence type="ECO:0000256" key="6">
    <source>
        <dbReference type="ARBA" id="ARBA00023002"/>
    </source>
</evidence>
<comment type="cofactor">
    <cofactor evidence="1">
        <name>FMN</name>
        <dbReference type="ChEBI" id="CHEBI:58210"/>
    </cofactor>
</comment>
<evidence type="ECO:0000313" key="9">
    <source>
        <dbReference type="Proteomes" id="UP001304461"/>
    </source>
</evidence>
<evidence type="ECO:0000256" key="1">
    <source>
        <dbReference type="ARBA" id="ARBA00001917"/>
    </source>
</evidence>
<evidence type="ECO:0000256" key="2">
    <source>
        <dbReference type="ARBA" id="ARBA00007118"/>
    </source>
</evidence>
<keyword evidence="5" id="KW-0521">NADP</keyword>
<reference evidence="8 9" key="1">
    <citation type="submission" date="2023-12" db="EMBL/GenBank/DDBJ databases">
        <title>Baltic Sea Cyanobacteria.</title>
        <authorList>
            <person name="Delbaje E."/>
            <person name="Fewer D.P."/>
            <person name="Shishido T.K."/>
        </authorList>
    </citation>
    <scope>NUCLEOTIDE SEQUENCE [LARGE SCALE GENOMIC DNA]</scope>
    <source>
        <strain evidence="8 9">UHCC 0139</strain>
    </source>
</reference>
<protein>
    <submittedName>
        <fullName evidence="8">NAD(P)H-dependent oxidoreductase</fullName>
    </submittedName>
</protein>
<dbReference type="Gene3D" id="3.40.109.10">
    <property type="entry name" value="NADH Oxidase"/>
    <property type="match status" value="1"/>
</dbReference>
<dbReference type="InterPro" id="IPR000415">
    <property type="entry name" value="Nitroreductase-like"/>
</dbReference>
<dbReference type="InterPro" id="IPR029479">
    <property type="entry name" value="Nitroreductase"/>
</dbReference>
<feature type="domain" description="Nitroreductase" evidence="7">
    <location>
        <begin position="14"/>
        <end position="191"/>
    </location>
</feature>
<comment type="caution">
    <text evidence="8">The sequence shown here is derived from an EMBL/GenBank/DDBJ whole genome shotgun (WGS) entry which is preliminary data.</text>
</comment>
<gene>
    <name evidence="8" type="ORF">VB738_01590</name>
</gene>
<dbReference type="RefSeq" id="WP_323304068.1">
    <property type="nucleotide sequence ID" value="NZ_JAYGHX010000001.1"/>
</dbReference>
<dbReference type="InterPro" id="IPR033878">
    <property type="entry name" value="NfsB-like"/>
</dbReference>
<dbReference type="PANTHER" id="PTHR43673:SF2">
    <property type="entry name" value="NITROREDUCTASE"/>
    <property type="match status" value="1"/>
</dbReference>
<evidence type="ECO:0000313" key="8">
    <source>
        <dbReference type="EMBL" id="MEA5389943.1"/>
    </source>
</evidence>
<dbReference type="PANTHER" id="PTHR43673">
    <property type="entry name" value="NAD(P)H NITROREDUCTASE YDGI-RELATED"/>
    <property type="match status" value="1"/>
</dbReference>
<evidence type="ECO:0000256" key="5">
    <source>
        <dbReference type="ARBA" id="ARBA00022857"/>
    </source>
</evidence>
<sequence length="215" mass="23872">MTLSSSELIDALHWRYATKQFDPGRTIPADTWAALEQALVLTPSSYGLQPWRFLVIEDPALRAELRPHSWNQSQITEASHLVVFLARRTIELADLTRLIEATSAARGLAAEQLEGYRQLMQKDLVDGPRSAAIATWASNQVYIALGNFMTAAALLQVDTCPIEGFSPPDYDRLLGLEATPYRSAVVCAAGYRDPADKYADLAKVRYPLDAVIEHR</sequence>
<dbReference type="Proteomes" id="UP001304461">
    <property type="component" value="Unassembled WGS sequence"/>
</dbReference>